<protein>
    <recommendedName>
        <fullName evidence="4">DUF3887 domain-containing protein</fullName>
    </recommendedName>
</protein>
<reference evidence="3" key="1">
    <citation type="journal article" date="2019" name="Int. J. Syst. Evol. Microbiol.">
        <title>The Global Catalogue of Microorganisms (GCM) 10K type strain sequencing project: providing services to taxonomists for standard genome sequencing and annotation.</title>
        <authorList>
            <consortium name="The Broad Institute Genomics Platform"/>
            <consortium name="The Broad Institute Genome Sequencing Center for Infectious Disease"/>
            <person name="Wu L."/>
            <person name="Ma J."/>
        </authorList>
    </citation>
    <scope>NUCLEOTIDE SEQUENCE [LARGE SCALE GENOMIC DNA]</scope>
    <source>
        <strain evidence="3">CCM 8951</strain>
    </source>
</reference>
<keyword evidence="1" id="KW-0812">Transmembrane</keyword>
<sequence>MKKHKVIIGLGIVVAIVSFSVIYGIIMNRSEDEAPYFESKTTNVILSSKVNRLTDAQEKSFYKLARRAVKLATREEDNDPADWKNIKDYSLYIEKSKEKHQYQFIYTVKTTKPIQVKVQYTIMIRLESKYLDGGKAQIKIMKFHLDSIE</sequence>
<keyword evidence="1" id="KW-0472">Membrane</keyword>
<evidence type="ECO:0000313" key="2">
    <source>
        <dbReference type="EMBL" id="MFD1466054.1"/>
    </source>
</evidence>
<dbReference type="Proteomes" id="UP001597244">
    <property type="component" value="Unassembled WGS sequence"/>
</dbReference>
<keyword evidence="3" id="KW-1185">Reference proteome</keyword>
<gene>
    <name evidence="2" type="ORF">ACFQ4L_08260</name>
</gene>
<evidence type="ECO:0008006" key="4">
    <source>
        <dbReference type="Google" id="ProtNLM"/>
    </source>
</evidence>
<dbReference type="RefSeq" id="WP_125578288.1">
    <property type="nucleotide sequence ID" value="NZ_JBHTOF010000094.1"/>
</dbReference>
<proteinExistence type="predicted"/>
<dbReference type="EMBL" id="JBHTOF010000094">
    <property type="protein sequence ID" value="MFD1466054.1"/>
    <property type="molecule type" value="Genomic_DNA"/>
</dbReference>
<feature type="transmembrane region" description="Helical" evidence="1">
    <location>
        <begin position="6"/>
        <end position="26"/>
    </location>
</feature>
<comment type="caution">
    <text evidence="2">The sequence shown here is derived from an EMBL/GenBank/DDBJ whole genome shotgun (WGS) entry which is preliminary data.</text>
</comment>
<accession>A0ABW4DRF0</accession>
<evidence type="ECO:0000256" key="1">
    <source>
        <dbReference type="SAM" id="Phobius"/>
    </source>
</evidence>
<name>A0ABW4DRF0_9LACO</name>
<organism evidence="2 3">
    <name type="scientific">Lapidilactobacillus mulanensis</name>
    <dbReference type="NCBI Taxonomy" id="2485999"/>
    <lineage>
        <taxon>Bacteria</taxon>
        <taxon>Bacillati</taxon>
        <taxon>Bacillota</taxon>
        <taxon>Bacilli</taxon>
        <taxon>Lactobacillales</taxon>
        <taxon>Lactobacillaceae</taxon>
        <taxon>Lapidilactobacillus</taxon>
    </lineage>
</organism>
<keyword evidence="1" id="KW-1133">Transmembrane helix</keyword>
<evidence type="ECO:0000313" key="3">
    <source>
        <dbReference type="Proteomes" id="UP001597244"/>
    </source>
</evidence>